<comment type="caution">
    <text evidence="2">The sequence shown here is derived from an EMBL/GenBank/DDBJ whole genome shotgun (WGS) entry which is preliminary data.</text>
</comment>
<organism evidence="2 3">
    <name type="scientific">Mycena metata</name>
    <dbReference type="NCBI Taxonomy" id="1033252"/>
    <lineage>
        <taxon>Eukaryota</taxon>
        <taxon>Fungi</taxon>
        <taxon>Dikarya</taxon>
        <taxon>Basidiomycota</taxon>
        <taxon>Agaricomycotina</taxon>
        <taxon>Agaricomycetes</taxon>
        <taxon>Agaricomycetidae</taxon>
        <taxon>Agaricales</taxon>
        <taxon>Marasmiineae</taxon>
        <taxon>Mycenaceae</taxon>
        <taxon>Mycena</taxon>
    </lineage>
</organism>
<dbReference type="Proteomes" id="UP001215598">
    <property type="component" value="Unassembled WGS sequence"/>
</dbReference>
<feature type="domain" description="F-box" evidence="1">
    <location>
        <begin position="26"/>
        <end position="81"/>
    </location>
</feature>
<name>A0AAD7NMG2_9AGAR</name>
<gene>
    <name evidence="2" type="ORF">B0H16DRAFT_1412608</name>
</gene>
<evidence type="ECO:0000313" key="2">
    <source>
        <dbReference type="EMBL" id="KAJ7766730.1"/>
    </source>
</evidence>
<proteinExistence type="predicted"/>
<dbReference type="SUPFAM" id="SSF52047">
    <property type="entry name" value="RNI-like"/>
    <property type="match status" value="1"/>
</dbReference>
<reference evidence="2" key="1">
    <citation type="submission" date="2023-03" db="EMBL/GenBank/DDBJ databases">
        <title>Massive genome expansion in bonnet fungi (Mycena s.s.) driven by repeated elements and novel gene families across ecological guilds.</title>
        <authorList>
            <consortium name="Lawrence Berkeley National Laboratory"/>
            <person name="Harder C.B."/>
            <person name="Miyauchi S."/>
            <person name="Viragh M."/>
            <person name="Kuo A."/>
            <person name="Thoen E."/>
            <person name="Andreopoulos B."/>
            <person name="Lu D."/>
            <person name="Skrede I."/>
            <person name="Drula E."/>
            <person name="Henrissat B."/>
            <person name="Morin E."/>
            <person name="Kohler A."/>
            <person name="Barry K."/>
            <person name="LaButti K."/>
            <person name="Morin E."/>
            <person name="Salamov A."/>
            <person name="Lipzen A."/>
            <person name="Mereny Z."/>
            <person name="Hegedus B."/>
            <person name="Baldrian P."/>
            <person name="Stursova M."/>
            <person name="Weitz H."/>
            <person name="Taylor A."/>
            <person name="Grigoriev I.V."/>
            <person name="Nagy L.G."/>
            <person name="Martin F."/>
            <person name="Kauserud H."/>
        </authorList>
    </citation>
    <scope>NUCLEOTIDE SEQUENCE</scope>
    <source>
        <strain evidence="2">CBHHK182m</strain>
    </source>
</reference>
<accession>A0AAD7NMG2</accession>
<dbReference type="EMBL" id="JARKIB010000023">
    <property type="protein sequence ID" value="KAJ7766730.1"/>
    <property type="molecule type" value="Genomic_DNA"/>
</dbReference>
<dbReference type="PANTHER" id="PTHR38926:SF5">
    <property type="entry name" value="F-BOX AND LEUCINE-RICH REPEAT PROTEIN 6"/>
    <property type="match status" value="1"/>
</dbReference>
<dbReference type="PANTHER" id="PTHR38926">
    <property type="entry name" value="F-BOX DOMAIN CONTAINING PROTEIN, EXPRESSED"/>
    <property type="match status" value="1"/>
</dbReference>
<dbReference type="Gene3D" id="3.80.10.10">
    <property type="entry name" value="Ribonuclease Inhibitor"/>
    <property type="match status" value="1"/>
</dbReference>
<evidence type="ECO:0000313" key="3">
    <source>
        <dbReference type="Proteomes" id="UP001215598"/>
    </source>
</evidence>
<dbReference type="AlphaFoldDB" id="A0AAD7NMG2"/>
<dbReference type="InterPro" id="IPR001810">
    <property type="entry name" value="F-box_dom"/>
</dbReference>
<evidence type="ECO:0000259" key="1">
    <source>
        <dbReference type="Pfam" id="PF12937"/>
    </source>
</evidence>
<dbReference type="Pfam" id="PF12937">
    <property type="entry name" value="F-box-like"/>
    <property type="match status" value="1"/>
</dbReference>
<protein>
    <recommendedName>
        <fullName evidence="1">F-box domain-containing protein</fullName>
    </recommendedName>
</protein>
<sequence>MSEEHLSNPAVLDEHGLQVTPSVLLPALPAEILGEIFVHCLPEQEMVRPDTKSAPLLLCNVCRRWRDVALSTPSLWGSLAIRFSRHRRRRNSYQNWLNLYQNWLSRAQNTPLSLCLDDSSLRSPYHPATVVTIPALLESAPQWRTLKLTLGRGLHVIGLLFRGDSNEFSPTVPLLEKLLLSLDNLLANIPLSFRNMPKLRHFALDLYRPGIQVPWRQLTTFRCADITVHDALEILRDSCNLVECSLRVYHRFPDVPADAHVKHLRLEHLALDFEDRRTLVLLDHLETPALKSLTLQFPIEALLVATMRSFLSRSFVHLQALAITGDDGMIVESLRAMPSLVHLKLSTSQAAPLFVQITGQPGFLPKLESLHVILDGGIDFGSAFTPPLVMGLLRCRWAPQTPGVAQLRSFRLASPLTLMARSVFAELTSDSELRRLKREGMLVYIGIWDLKDSL</sequence>
<dbReference type="InterPro" id="IPR032675">
    <property type="entry name" value="LRR_dom_sf"/>
</dbReference>
<dbReference type="Gene3D" id="1.20.1280.50">
    <property type="match status" value="1"/>
</dbReference>
<keyword evidence="3" id="KW-1185">Reference proteome</keyword>